<feature type="transmembrane region" description="Helical" evidence="5">
    <location>
        <begin position="133"/>
        <end position="152"/>
    </location>
</feature>
<evidence type="ECO:0000256" key="4">
    <source>
        <dbReference type="ARBA" id="ARBA00023136"/>
    </source>
</evidence>
<keyword evidence="4 5" id="KW-0472">Membrane</keyword>
<keyword evidence="8" id="KW-1185">Reference proteome</keyword>
<accession>A0A853I3G0</accession>
<feature type="transmembrane region" description="Helical" evidence="5">
    <location>
        <begin position="29"/>
        <end position="49"/>
    </location>
</feature>
<keyword evidence="3 5" id="KW-1133">Transmembrane helix</keyword>
<evidence type="ECO:0000259" key="6">
    <source>
        <dbReference type="Pfam" id="PF04893"/>
    </source>
</evidence>
<reference evidence="7 8" key="1">
    <citation type="submission" date="2020-07" db="EMBL/GenBank/DDBJ databases">
        <title>Endozoicomonas sp. nov., isolated from sediment.</title>
        <authorList>
            <person name="Gu T."/>
        </authorList>
    </citation>
    <scope>NUCLEOTIDE SEQUENCE [LARGE SCALE GENOMIC DNA]</scope>
    <source>
        <strain evidence="7 8">SM1973</strain>
    </source>
</reference>
<dbReference type="InterPro" id="IPR006977">
    <property type="entry name" value="Yip1_dom"/>
</dbReference>
<feature type="transmembrane region" description="Helical" evidence="5">
    <location>
        <begin position="107"/>
        <end position="127"/>
    </location>
</feature>
<sequence length="200" mass="21741">MLNHIWGLFTTPQQEWQLIRNESNSVSKIYLTHVLLLAAIPAICGYIGFTQVGWSVGTDKLVKLTEANAAGMALLGYMAMLAGIFVMGCFIQWMAKTYHANTTLSQTIVFAAYTATPLFLTGLGALLPNVWLNLFLVIAGASYATYLLYTGIPVMMKIPKEVGFLFASSVLCVGLVVLVSMMTITVLFWGIGIGPSQVVF</sequence>
<dbReference type="AlphaFoldDB" id="A0A853I3G0"/>
<name>A0A853I3G0_9GAMM</name>
<evidence type="ECO:0000256" key="1">
    <source>
        <dbReference type="ARBA" id="ARBA00004141"/>
    </source>
</evidence>
<proteinExistence type="predicted"/>
<evidence type="ECO:0000256" key="2">
    <source>
        <dbReference type="ARBA" id="ARBA00022692"/>
    </source>
</evidence>
<feature type="transmembrane region" description="Helical" evidence="5">
    <location>
        <begin position="164"/>
        <end position="191"/>
    </location>
</feature>
<organism evidence="7 8">
    <name type="scientific">Spartinivicinus marinus</name>
    <dbReference type="NCBI Taxonomy" id="2994442"/>
    <lineage>
        <taxon>Bacteria</taxon>
        <taxon>Pseudomonadati</taxon>
        <taxon>Pseudomonadota</taxon>
        <taxon>Gammaproteobacteria</taxon>
        <taxon>Oceanospirillales</taxon>
        <taxon>Zooshikellaceae</taxon>
        <taxon>Spartinivicinus</taxon>
    </lineage>
</organism>
<evidence type="ECO:0000313" key="8">
    <source>
        <dbReference type="Proteomes" id="UP000569732"/>
    </source>
</evidence>
<feature type="domain" description="Yip1" evidence="6">
    <location>
        <begin position="6"/>
        <end position="181"/>
    </location>
</feature>
<dbReference type="Pfam" id="PF04893">
    <property type="entry name" value="Yip1"/>
    <property type="match status" value="1"/>
</dbReference>
<comment type="subcellular location">
    <subcellularLocation>
        <location evidence="1">Membrane</location>
        <topology evidence="1">Multi-pass membrane protein</topology>
    </subcellularLocation>
</comment>
<dbReference type="EMBL" id="JACCKB010000002">
    <property type="protein sequence ID" value="NYZ64724.1"/>
    <property type="molecule type" value="Genomic_DNA"/>
</dbReference>
<dbReference type="Proteomes" id="UP000569732">
    <property type="component" value="Unassembled WGS sequence"/>
</dbReference>
<keyword evidence="2 5" id="KW-0812">Transmembrane</keyword>
<evidence type="ECO:0000256" key="5">
    <source>
        <dbReference type="SAM" id="Phobius"/>
    </source>
</evidence>
<evidence type="ECO:0000256" key="3">
    <source>
        <dbReference type="ARBA" id="ARBA00022989"/>
    </source>
</evidence>
<comment type="caution">
    <text evidence="7">The sequence shown here is derived from an EMBL/GenBank/DDBJ whole genome shotgun (WGS) entry which is preliminary data.</text>
</comment>
<evidence type="ECO:0000313" key="7">
    <source>
        <dbReference type="EMBL" id="NYZ64724.1"/>
    </source>
</evidence>
<feature type="transmembrane region" description="Helical" evidence="5">
    <location>
        <begin position="69"/>
        <end position="95"/>
    </location>
</feature>
<dbReference type="GO" id="GO:0016020">
    <property type="term" value="C:membrane"/>
    <property type="evidence" value="ECO:0007669"/>
    <property type="project" value="UniProtKB-SubCell"/>
</dbReference>
<protein>
    <submittedName>
        <fullName evidence="7">YIP1 family protein</fullName>
    </submittedName>
</protein>
<gene>
    <name evidence="7" type="ORF">H0A36_01815</name>
</gene>